<gene>
    <name evidence="2" type="ORF">HH216_22940</name>
</gene>
<dbReference type="Pfam" id="PF02452">
    <property type="entry name" value="PemK_toxin"/>
    <property type="match status" value="1"/>
</dbReference>
<evidence type="ECO:0000256" key="1">
    <source>
        <dbReference type="PIRNR" id="PIRNR033490"/>
    </source>
</evidence>
<keyword evidence="3" id="KW-1185">Reference proteome</keyword>
<proteinExistence type="inferred from homology"/>
<dbReference type="EC" id="3.1.-.-" evidence="1"/>
<dbReference type="PANTHER" id="PTHR33988">
    <property type="entry name" value="ENDORIBONUCLEASE MAZF-RELATED"/>
    <property type="match status" value="1"/>
</dbReference>
<evidence type="ECO:0000313" key="3">
    <source>
        <dbReference type="Proteomes" id="UP000501128"/>
    </source>
</evidence>
<dbReference type="SUPFAM" id="SSF50118">
    <property type="entry name" value="Cell growth inhibitor/plasmid maintenance toxic component"/>
    <property type="match status" value="1"/>
</dbReference>
<dbReference type="GO" id="GO:0004521">
    <property type="term" value="F:RNA endonuclease activity"/>
    <property type="evidence" value="ECO:0007669"/>
    <property type="project" value="TreeGrafter"/>
</dbReference>
<dbReference type="GO" id="GO:0003677">
    <property type="term" value="F:DNA binding"/>
    <property type="evidence" value="ECO:0007669"/>
    <property type="project" value="InterPro"/>
</dbReference>
<dbReference type="EMBL" id="CP051677">
    <property type="protein sequence ID" value="QJD80958.1"/>
    <property type="molecule type" value="Genomic_DNA"/>
</dbReference>
<dbReference type="GO" id="GO:0016787">
    <property type="term" value="F:hydrolase activity"/>
    <property type="evidence" value="ECO:0007669"/>
    <property type="project" value="UniProtKB-KW"/>
</dbReference>
<dbReference type="Gene3D" id="2.30.30.110">
    <property type="match status" value="1"/>
</dbReference>
<dbReference type="GO" id="GO:0006402">
    <property type="term" value="P:mRNA catabolic process"/>
    <property type="evidence" value="ECO:0007669"/>
    <property type="project" value="TreeGrafter"/>
</dbReference>
<dbReference type="InterPro" id="IPR011067">
    <property type="entry name" value="Plasmid_toxin/cell-grow_inhib"/>
</dbReference>
<reference evidence="2 3" key="1">
    <citation type="submission" date="2020-04" db="EMBL/GenBank/DDBJ databases">
        <title>Genome sequencing of novel species.</title>
        <authorList>
            <person name="Heo J."/>
            <person name="Kim S.-J."/>
            <person name="Kim J.-S."/>
            <person name="Hong S.-B."/>
            <person name="Kwon S.-W."/>
        </authorList>
    </citation>
    <scope>NUCLEOTIDE SEQUENCE [LARGE SCALE GENOMIC DNA]</scope>
    <source>
        <strain evidence="2 3">CJU-R4</strain>
    </source>
</reference>
<accession>A0A7L5DWF0</accession>
<evidence type="ECO:0000313" key="2">
    <source>
        <dbReference type="EMBL" id="QJD80958.1"/>
    </source>
</evidence>
<keyword evidence="1" id="KW-0378">Hydrolase</keyword>
<organism evidence="2 3">
    <name type="scientific">Spirosoma rhododendri</name>
    <dbReference type="NCBI Taxonomy" id="2728024"/>
    <lineage>
        <taxon>Bacteria</taxon>
        <taxon>Pseudomonadati</taxon>
        <taxon>Bacteroidota</taxon>
        <taxon>Cytophagia</taxon>
        <taxon>Cytophagales</taxon>
        <taxon>Cytophagaceae</taxon>
        <taxon>Spirosoma</taxon>
    </lineage>
</organism>
<comment type="similarity">
    <text evidence="1">Belongs to the PemK/MazF family.</text>
</comment>
<name>A0A7L5DWF0_9BACT</name>
<dbReference type="Proteomes" id="UP000501128">
    <property type="component" value="Chromosome"/>
</dbReference>
<protein>
    <recommendedName>
        <fullName evidence="1">mRNA interferase</fullName>
        <ecNumber evidence="1">3.1.-.-</ecNumber>
    </recommendedName>
</protein>
<keyword evidence="1" id="KW-0255">Endonuclease</keyword>
<dbReference type="KEGG" id="srho:HH216_22940"/>
<keyword evidence="1" id="KW-0540">Nuclease</keyword>
<comment type="function">
    <text evidence="1">Toxic component of a type II toxin-antitoxin (TA) system.</text>
</comment>
<sequence length="114" mass="13002">MYKQGDIWLVDFDPSVGHEYQKVRPALILENTGYISVGNLLTVVPISSQIQKSTLLDVLIPRNTTNRLLHDSIIKTRQISSFDKRRFIKRIGFCQPDVLLTVLSNTSLFLKADQ</sequence>
<dbReference type="GO" id="GO:0016075">
    <property type="term" value="P:rRNA catabolic process"/>
    <property type="evidence" value="ECO:0007669"/>
    <property type="project" value="TreeGrafter"/>
</dbReference>
<dbReference type="PIRSF" id="PIRSF033490">
    <property type="entry name" value="MazF"/>
    <property type="match status" value="1"/>
</dbReference>
<dbReference type="RefSeq" id="WP_169552977.1">
    <property type="nucleotide sequence ID" value="NZ_CP051677.1"/>
</dbReference>
<dbReference type="AlphaFoldDB" id="A0A7L5DWF0"/>
<dbReference type="InterPro" id="IPR003477">
    <property type="entry name" value="PemK-like"/>
</dbReference>